<protein>
    <submittedName>
        <fullName evidence="2">Uncharacterized protein</fullName>
    </submittedName>
</protein>
<dbReference type="AlphaFoldDB" id="A0A423VG96"/>
<proteinExistence type="predicted"/>
<accession>A0A423VG96</accession>
<evidence type="ECO:0000313" key="3">
    <source>
        <dbReference type="Proteomes" id="UP000284375"/>
    </source>
</evidence>
<feature type="compositionally biased region" description="Basic and acidic residues" evidence="1">
    <location>
        <begin position="32"/>
        <end position="42"/>
    </location>
</feature>
<feature type="region of interest" description="Disordered" evidence="1">
    <location>
        <begin position="32"/>
        <end position="54"/>
    </location>
</feature>
<dbReference type="Proteomes" id="UP000284375">
    <property type="component" value="Unassembled WGS sequence"/>
</dbReference>
<evidence type="ECO:0000313" key="2">
    <source>
        <dbReference type="EMBL" id="ROV89918.1"/>
    </source>
</evidence>
<reference evidence="2 3" key="1">
    <citation type="submission" date="2015-09" db="EMBL/GenBank/DDBJ databases">
        <title>Host preference determinants of Valsa canker pathogens revealed by comparative genomics.</title>
        <authorList>
            <person name="Yin Z."/>
            <person name="Huang L."/>
        </authorList>
    </citation>
    <scope>NUCLEOTIDE SEQUENCE [LARGE SCALE GENOMIC DNA]</scope>
    <source>
        <strain evidence="2 3">YSFL</strain>
    </source>
</reference>
<comment type="caution">
    <text evidence="2">The sequence shown here is derived from an EMBL/GenBank/DDBJ whole genome shotgun (WGS) entry which is preliminary data.</text>
</comment>
<dbReference type="EMBL" id="LJZO01000054">
    <property type="protein sequence ID" value="ROV89918.1"/>
    <property type="molecule type" value="Genomic_DNA"/>
</dbReference>
<evidence type="ECO:0000256" key="1">
    <source>
        <dbReference type="SAM" id="MobiDB-lite"/>
    </source>
</evidence>
<sequence>MASNDAEEEPPGWWLGDPATFTSTSLHMVCNKDREQSERKEAVPSARQKRTYKPEQPVKVKELNSCCSIEWIKWNGLASQLTNELWQWAA</sequence>
<keyword evidence="3" id="KW-1185">Reference proteome</keyword>
<organism evidence="2 3">
    <name type="scientific">Cytospora chrysosperma</name>
    <name type="common">Cytospora canker fungus</name>
    <name type="synonym">Sphaeria chrysosperma</name>
    <dbReference type="NCBI Taxonomy" id="252740"/>
    <lineage>
        <taxon>Eukaryota</taxon>
        <taxon>Fungi</taxon>
        <taxon>Dikarya</taxon>
        <taxon>Ascomycota</taxon>
        <taxon>Pezizomycotina</taxon>
        <taxon>Sordariomycetes</taxon>
        <taxon>Sordariomycetidae</taxon>
        <taxon>Diaporthales</taxon>
        <taxon>Cytosporaceae</taxon>
        <taxon>Cytospora</taxon>
    </lineage>
</organism>
<gene>
    <name evidence="2" type="ORF">VSDG_08233</name>
</gene>
<name>A0A423VG96_CYTCH</name>